<gene>
    <name evidence="2" type="ORF">M0811_05186</name>
</gene>
<dbReference type="InterPro" id="IPR013783">
    <property type="entry name" value="Ig-like_fold"/>
</dbReference>
<dbReference type="Pfam" id="PF16561">
    <property type="entry name" value="AMPK1_CBM"/>
    <property type="match status" value="1"/>
</dbReference>
<name>A0A9Q0LVW0_ANAIG</name>
<protein>
    <submittedName>
        <fullName evidence="2">5'-amp-activated protein kinase beta subunit</fullName>
    </submittedName>
</protein>
<dbReference type="InterPro" id="IPR032640">
    <property type="entry name" value="AMPK1_CBM"/>
</dbReference>
<accession>A0A9Q0LVW0</accession>
<organism evidence="2 3">
    <name type="scientific">Anaeramoeba ignava</name>
    <name type="common">Anaerobic marine amoeba</name>
    <dbReference type="NCBI Taxonomy" id="1746090"/>
    <lineage>
        <taxon>Eukaryota</taxon>
        <taxon>Metamonada</taxon>
        <taxon>Anaeramoebidae</taxon>
        <taxon>Anaeramoeba</taxon>
    </lineage>
</organism>
<dbReference type="EMBL" id="JAPDFW010000054">
    <property type="protein sequence ID" value="KAJ5078398.1"/>
    <property type="molecule type" value="Genomic_DNA"/>
</dbReference>
<keyword evidence="2" id="KW-0418">Kinase</keyword>
<dbReference type="InterPro" id="IPR014756">
    <property type="entry name" value="Ig_E-set"/>
</dbReference>
<dbReference type="AlphaFoldDB" id="A0A9Q0LVW0"/>
<comment type="caution">
    <text evidence="2">The sequence shown here is derived from an EMBL/GenBank/DDBJ whole genome shotgun (WGS) entry which is preliminary data.</text>
</comment>
<evidence type="ECO:0000259" key="1">
    <source>
        <dbReference type="Pfam" id="PF16561"/>
    </source>
</evidence>
<dbReference type="CDD" id="cd02859">
    <property type="entry name" value="E_set_AMPKbeta_like_N"/>
    <property type="match status" value="1"/>
</dbReference>
<dbReference type="Gene3D" id="2.60.40.10">
    <property type="entry name" value="Immunoglobulins"/>
    <property type="match status" value="1"/>
</dbReference>
<reference evidence="2" key="1">
    <citation type="submission" date="2022-10" db="EMBL/GenBank/DDBJ databases">
        <title>Novel sulphate-reducing endosymbionts in the free-living metamonad Anaeramoeba.</title>
        <authorList>
            <person name="Jerlstrom-Hultqvist J."/>
            <person name="Cepicka I."/>
            <person name="Gallot-Lavallee L."/>
            <person name="Salas-Leiva D."/>
            <person name="Curtis B.A."/>
            <person name="Zahonova K."/>
            <person name="Pipaliya S."/>
            <person name="Dacks J."/>
            <person name="Roger A.J."/>
        </authorList>
    </citation>
    <scope>NUCLEOTIDE SEQUENCE</scope>
    <source>
        <strain evidence="2">BMAN</strain>
    </source>
</reference>
<evidence type="ECO:0000313" key="2">
    <source>
        <dbReference type="EMBL" id="KAJ5078398.1"/>
    </source>
</evidence>
<feature type="domain" description="AMP-activated protein kinase glycogen-binding" evidence="1">
    <location>
        <begin position="6"/>
        <end position="74"/>
    </location>
</feature>
<dbReference type="OrthoDB" id="5976022at2759"/>
<proteinExistence type="predicted"/>
<dbReference type="Proteomes" id="UP001149090">
    <property type="component" value="Unassembled WGS sequence"/>
</dbReference>
<sequence length="88" mass="10414">MSQLFPVTFRYLGEATSAFLYLSIDQWQKPHEMKKTENGFEVSLNLPAGKFYYRFAVKQNNKIFWVVDSEAPKEKNNKIFFLLIQKKS</sequence>
<dbReference type="SUPFAM" id="SSF81296">
    <property type="entry name" value="E set domains"/>
    <property type="match status" value="1"/>
</dbReference>
<keyword evidence="2" id="KW-0808">Transferase</keyword>
<keyword evidence="3" id="KW-1185">Reference proteome</keyword>
<dbReference type="GO" id="GO:0016301">
    <property type="term" value="F:kinase activity"/>
    <property type="evidence" value="ECO:0007669"/>
    <property type="project" value="UniProtKB-KW"/>
</dbReference>
<evidence type="ECO:0000313" key="3">
    <source>
        <dbReference type="Proteomes" id="UP001149090"/>
    </source>
</evidence>